<keyword evidence="8" id="KW-0460">Magnesium</keyword>
<evidence type="ECO:0000256" key="3">
    <source>
        <dbReference type="ARBA" id="ARBA00022457"/>
    </source>
</evidence>
<dbReference type="Proteomes" id="UP000008838">
    <property type="component" value="Chromosome"/>
</dbReference>
<comment type="cofactor">
    <cofactor evidence="1">
        <name>Mg(2+)</name>
        <dbReference type="ChEBI" id="CHEBI:18420"/>
    </cofactor>
</comment>
<feature type="domain" description="Nudix hydrolase" evidence="12">
    <location>
        <begin position="6"/>
        <end position="193"/>
    </location>
</feature>
<sequence>MSTEEPRTRVVGAAVLDDAAWPTRVLAAQRAYPESLRGLWEFPGGKQEPGESVRDALLRECREELGVHLDLLAEVPAPGPHGWPLTGSAVMRVFTAVLREPSDGPSLSDAPPPSVCAAADTTTPDAHVLDAPAPCAPHLSTPAPHTAASPVRALEQRVRDGQDHLDVRWLPLDDPAAILALPWIPADLPIVAALLEMLRTEHA</sequence>
<evidence type="ECO:0000256" key="11">
    <source>
        <dbReference type="ARBA" id="ARBA00038905"/>
    </source>
</evidence>
<dbReference type="HOGENOM" id="CLU_037162_19_0_11"/>
<dbReference type="PANTHER" id="PTHR47707:SF1">
    <property type="entry name" value="NUDIX HYDROLASE FAMILY PROTEIN"/>
    <property type="match status" value="1"/>
</dbReference>
<name>B2GKF1_KOCRD</name>
<dbReference type="AlphaFoldDB" id="B2GKF1"/>
<keyword evidence="5" id="KW-0479">Metal-binding</keyword>
<evidence type="ECO:0000256" key="6">
    <source>
        <dbReference type="ARBA" id="ARBA00022763"/>
    </source>
</evidence>
<dbReference type="InterPro" id="IPR020476">
    <property type="entry name" value="Nudix_hydrolase"/>
</dbReference>
<evidence type="ECO:0000256" key="7">
    <source>
        <dbReference type="ARBA" id="ARBA00022801"/>
    </source>
</evidence>
<keyword evidence="7" id="KW-0378">Hydrolase</keyword>
<evidence type="ECO:0000256" key="2">
    <source>
        <dbReference type="ARBA" id="ARBA00005582"/>
    </source>
</evidence>
<dbReference type="GO" id="GO:0008413">
    <property type="term" value="F:8-oxo-7,8-dihydroguanosine triphosphate pyrophosphatase activity"/>
    <property type="evidence" value="ECO:0007669"/>
    <property type="project" value="TreeGrafter"/>
</dbReference>
<keyword evidence="14" id="KW-1185">Reference proteome</keyword>
<dbReference type="PROSITE" id="PS51462">
    <property type="entry name" value="NUDIX"/>
    <property type="match status" value="1"/>
</dbReference>
<comment type="catalytic activity">
    <reaction evidence="10">
        <text>8-oxo-dGTP + H2O = 8-oxo-dGMP + diphosphate + H(+)</text>
        <dbReference type="Rhea" id="RHEA:31575"/>
        <dbReference type="ChEBI" id="CHEBI:15377"/>
        <dbReference type="ChEBI" id="CHEBI:15378"/>
        <dbReference type="ChEBI" id="CHEBI:33019"/>
        <dbReference type="ChEBI" id="CHEBI:63224"/>
        <dbReference type="ChEBI" id="CHEBI:77896"/>
        <dbReference type="EC" id="3.6.1.55"/>
    </reaction>
</comment>
<keyword evidence="6" id="KW-0227">DNA damage</keyword>
<dbReference type="InterPro" id="IPR047127">
    <property type="entry name" value="MutT-like"/>
</dbReference>
<evidence type="ECO:0000313" key="14">
    <source>
        <dbReference type="Proteomes" id="UP000008838"/>
    </source>
</evidence>
<dbReference type="OrthoDB" id="9804442at2"/>
<protein>
    <recommendedName>
        <fullName evidence="11">8-oxo-dGTP diphosphatase</fullName>
        <ecNumber evidence="11">3.6.1.55</ecNumber>
    </recommendedName>
</protein>
<dbReference type="eggNOG" id="COG0494">
    <property type="taxonomic scope" value="Bacteria"/>
</dbReference>
<proteinExistence type="inferred from homology"/>
<evidence type="ECO:0000259" key="12">
    <source>
        <dbReference type="PROSITE" id="PS51462"/>
    </source>
</evidence>
<comment type="similarity">
    <text evidence="2">Belongs to the Nudix hydrolase family.</text>
</comment>
<evidence type="ECO:0000313" key="13">
    <source>
        <dbReference type="EMBL" id="BAG29910.1"/>
    </source>
</evidence>
<dbReference type="KEGG" id="krh:KRH_15630"/>
<dbReference type="STRING" id="378753.KRH_15630"/>
<evidence type="ECO:0000256" key="4">
    <source>
        <dbReference type="ARBA" id="ARBA00022705"/>
    </source>
</evidence>
<accession>B2GKF1</accession>
<evidence type="ECO:0000256" key="8">
    <source>
        <dbReference type="ARBA" id="ARBA00022842"/>
    </source>
</evidence>
<dbReference type="InterPro" id="IPR015797">
    <property type="entry name" value="NUDIX_hydrolase-like_dom_sf"/>
</dbReference>
<dbReference type="GO" id="GO:0006281">
    <property type="term" value="P:DNA repair"/>
    <property type="evidence" value="ECO:0007669"/>
    <property type="project" value="UniProtKB-KW"/>
</dbReference>
<evidence type="ECO:0000256" key="5">
    <source>
        <dbReference type="ARBA" id="ARBA00022723"/>
    </source>
</evidence>
<keyword evidence="9" id="KW-0234">DNA repair</keyword>
<dbReference type="GO" id="GO:0035539">
    <property type="term" value="F:8-oxo-7,8-dihydrodeoxyguanosine triphosphate pyrophosphatase activity"/>
    <property type="evidence" value="ECO:0007669"/>
    <property type="project" value="UniProtKB-EC"/>
</dbReference>
<dbReference type="Pfam" id="PF00293">
    <property type="entry name" value="NUDIX"/>
    <property type="match status" value="1"/>
</dbReference>
<keyword evidence="3" id="KW-0515">Mutator protein</keyword>
<dbReference type="GO" id="GO:0006260">
    <property type="term" value="P:DNA replication"/>
    <property type="evidence" value="ECO:0007669"/>
    <property type="project" value="UniProtKB-KW"/>
</dbReference>
<gene>
    <name evidence="13" type="ordered locus">KRH_15630</name>
</gene>
<dbReference type="GO" id="GO:0044716">
    <property type="term" value="F:8-oxo-GDP phosphatase activity"/>
    <property type="evidence" value="ECO:0007669"/>
    <property type="project" value="TreeGrafter"/>
</dbReference>
<organism evidence="13 14">
    <name type="scientific">Kocuria rhizophila (strain ATCC 9341 / DSM 348 / NBRC 103217 / DC2201)</name>
    <dbReference type="NCBI Taxonomy" id="378753"/>
    <lineage>
        <taxon>Bacteria</taxon>
        <taxon>Bacillati</taxon>
        <taxon>Actinomycetota</taxon>
        <taxon>Actinomycetes</taxon>
        <taxon>Micrococcales</taxon>
        <taxon>Micrococcaceae</taxon>
        <taxon>Kocuria</taxon>
    </lineage>
</organism>
<dbReference type="PRINTS" id="PR00502">
    <property type="entry name" value="NUDIXFAMILY"/>
</dbReference>
<dbReference type="Gene3D" id="3.90.79.10">
    <property type="entry name" value="Nucleoside Triphosphate Pyrophosphohydrolase"/>
    <property type="match status" value="1"/>
</dbReference>
<dbReference type="GO" id="GO:0044715">
    <property type="term" value="F:8-oxo-dGDP phosphatase activity"/>
    <property type="evidence" value="ECO:0007669"/>
    <property type="project" value="TreeGrafter"/>
</dbReference>
<dbReference type="EMBL" id="AP009152">
    <property type="protein sequence ID" value="BAG29910.1"/>
    <property type="molecule type" value="Genomic_DNA"/>
</dbReference>
<evidence type="ECO:0000256" key="1">
    <source>
        <dbReference type="ARBA" id="ARBA00001946"/>
    </source>
</evidence>
<dbReference type="InterPro" id="IPR000086">
    <property type="entry name" value="NUDIX_hydrolase_dom"/>
</dbReference>
<keyword evidence="4" id="KW-0235">DNA replication</keyword>
<dbReference type="GO" id="GO:0046872">
    <property type="term" value="F:metal ion binding"/>
    <property type="evidence" value="ECO:0007669"/>
    <property type="project" value="UniProtKB-KW"/>
</dbReference>
<evidence type="ECO:0000256" key="9">
    <source>
        <dbReference type="ARBA" id="ARBA00023204"/>
    </source>
</evidence>
<dbReference type="PANTHER" id="PTHR47707">
    <property type="entry name" value="8-OXO-DGTP DIPHOSPHATASE"/>
    <property type="match status" value="1"/>
</dbReference>
<reference evidence="13 14" key="1">
    <citation type="journal article" date="2008" name="J. Bacteriol.">
        <title>Complete genome sequence of the soil actinomycete Kocuria rhizophila.</title>
        <authorList>
            <person name="Takarada H."/>
            <person name="Sekine M."/>
            <person name="Kosugi H."/>
            <person name="Matsuo Y."/>
            <person name="Fujisawa T."/>
            <person name="Omata S."/>
            <person name="Kishi E."/>
            <person name="Shimizu A."/>
            <person name="Tsukatani N."/>
            <person name="Tanikawa S."/>
            <person name="Fujita N."/>
            <person name="Harayama S."/>
        </authorList>
    </citation>
    <scope>NUCLEOTIDE SEQUENCE [LARGE SCALE GENOMIC DNA]</scope>
    <source>
        <strain evidence="14">ATCC 9341 / DSM 348 / NBRC 103217 / DC2201</strain>
    </source>
</reference>
<dbReference type="SUPFAM" id="SSF55811">
    <property type="entry name" value="Nudix"/>
    <property type="match status" value="1"/>
</dbReference>
<evidence type="ECO:0000256" key="10">
    <source>
        <dbReference type="ARBA" id="ARBA00035861"/>
    </source>
</evidence>
<dbReference type="RefSeq" id="WP_012398631.1">
    <property type="nucleotide sequence ID" value="NC_010617.1"/>
</dbReference>
<dbReference type="EC" id="3.6.1.55" evidence="11"/>